<feature type="non-terminal residue" evidence="1">
    <location>
        <position position="51"/>
    </location>
</feature>
<proteinExistence type="predicted"/>
<name>A0ABN0NRN1_9BACT</name>
<accession>A0ABN0NRN1</accession>
<keyword evidence="2" id="KW-1185">Reference proteome</keyword>
<organism evidence="1 2">
    <name type="scientific">Prevotella disiens JCM 6334 = ATCC 29426</name>
    <dbReference type="NCBI Taxonomy" id="1235811"/>
    <lineage>
        <taxon>Bacteria</taxon>
        <taxon>Pseudomonadati</taxon>
        <taxon>Bacteroidota</taxon>
        <taxon>Bacteroidia</taxon>
        <taxon>Bacteroidales</taxon>
        <taxon>Prevotellaceae</taxon>
        <taxon>Prevotella</taxon>
    </lineage>
</organism>
<dbReference type="Proteomes" id="UP000016660">
    <property type="component" value="Unassembled WGS sequence"/>
</dbReference>
<reference evidence="1 2" key="1">
    <citation type="submission" date="2013-06" db="EMBL/GenBank/DDBJ databases">
        <authorList>
            <person name="Weinstock G."/>
            <person name="Sodergren E."/>
            <person name="Lobos E.A."/>
            <person name="Fulton L."/>
            <person name="Fulton R."/>
            <person name="Courtney L."/>
            <person name="Fronick C."/>
            <person name="O'Laughlin M."/>
            <person name="Godfrey J."/>
            <person name="Wilson R.M."/>
            <person name="Miner T."/>
            <person name="Farmer C."/>
            <person name="Delehaunty K."/>
            <person name="Cordes M."/>
            <person name="Minx P."/>
            <person name="Tomlinson C."/>
            <person name="Chen J."/>
            <person name="Wollam A."/>
            <person name="Pepin K.H."/>
            <person name="Bhonagiri V."/>
            <person name="Zhang X."/>
            <person name="Warren W."/>
            <person name="Mitreva M."/>
            <person name="Mardis E.R."/>
            <person name="Wilson R.K."/>
        </authorList>
    </citation>
    <scope>NUCLEOTIDE SEQUENCE [LARGE SCALE GENOMIC DNA]</scope>
    <source>
        <strain evidence="1 2">ATCC 29426</strain>
    </source>
</reference>
<protein>
    <submittedName>
        <fullName evidence="1">Uncharacterized protein</fullName>
    </submittedName>
</protein>
<gene>
    <name evidence="1" type="ORF">HMPREF0653_01571</name>
</gene>
<evidence type="ECO:0000313" key="2">
    <source>
        <dbReference type="Proteomes" id="UP000016660"/>
    </source>
</evidence>
<evidence type="ECO:0000313" key="1">
    <source>
        <dbReference type="EMBL" id="ERJ76157.1"/>
    </source>
</evidence>
<comment type="caution">
    <text evidence="1">The sequence shown here is derived from an EMBL/GenBank/DDBJ whole genome shotgun (WGS) entry which is preliminary data.</text>
</comment>
<sequence>MGIMIYQHSFLFTLKRFCQLHYLMLESDKKLGIGFEFTEQLLRSGDRMISI</sequence>
<dbReference type="EMBL" id="AWUY01000141">
    <property type="protein sequence ID" value="ERJ76157.1"/>
    <property type="molecule type" value="Genomic_DNA"/>
</dbReference>